<gene>
    <name evidence="1" type="ORF">CENDO_01855</name>
</gene>
<dbReference type="NCBIfam" id="NF005115">
    <property type="entry name" value="PRK06547.1"/>
    <property type="match status" value="1"/>
</dbReference>
<dbReference type="Proteomes" id="UP000296352">
    <property type="component" value="Chromosome"/>
</dbReference>
<dbReference type="EMBL" id="CP039247">
    <property type="protein sequence ID" value="QCB27669.1"/>
    <property type="molecule type" value="Genomic_DNA"/>
</dbReference>
<dbReference type="OrthoDB" id="3237545at2"/>
<name>A0A4P7QE09_9CORY</name>
<dbReference type="RefSeq" id="WP_136140507.1">
    <property type="nucleotide sequence ID" value="NZ_CP039247.1"/>
</dbReference>
<dbReference type="SUPFAM" id="SSF52540">
    <property type="entry name" value="P-loop containing nucleoside triphosphate hydrolases"/>
    <property type="match status" value="1"/>
</dbReference>
<organism evidence="1 2">
    <name type="scientific">Corynebacterium endometrii</name>
    <dbReference type="NCBI Taxonomy" id="2488819"/>
    <lineage>
        <taxon>Bacteria</taxon>
        <taxon>Bacillati</taxon>
        <taxon>Actinomycetota</taxon>
        <taxon>Actinomycetes</taxon>
        <taxon>Mycobacteriales</taxon>
        <taxon>Corynebacteriaceae</taxon>
        <taxon>Corynebacterium</taxon>
    </lineage>
</organism>
<evidence type="ECO:0008006" key="3">
    <source>
        <dbReference type="Google" id="ProtNLM"/>
    </source>
</evidence>
<dbReference type="AlphaFoldDB" id="A0A4P7QE09"/>
<evidence type="ECO:0000313" key="1">
    <source>
        <dbReference type="EMBL" id="QCB27669.1"/>
    </source>
</evidence>
<dbReference type="InterPro" id="IPR027417">
    <property type="entry name" value="P-loop_NTPase"/>
</dbReference>
<proteinExistence type="predicted"/>
<dbReference type="KEGG" id="cee:CENDO_01855"/>
<protein>
    <recommendedName>
        <fullName evidence="3">(d)CMP kinase</fullName>
    </recommendedName>
</protein>
<keyword evidence="2" id="KW-1185">Reference proteome</keyword>
<evidence type="ECO:0000313" key="2">
    <source>
        <dbReference type="Proteomes" id="UP000296352"/>
    </source>
</evidence>
<reference evidence="1 2" key="1">
    <citation type="submission" date="2019-04" db="EMBL/GenBank/DDBJ databases">
        <title>Corynebacterium endometrii sp. nov., isolated from the uterus of a cow with endometritis.</title>
        <authorList>
            <person name="Ballas P."/>
            <person name="Ruckert C."/>
            <person name="Wagener K."/>
            <person name="Drillich M."/>
            <person name="Kaempfer P."/>
            <person name="Busse H.-J."/>
            <person name="Ehling-Schulz M."/>
        </authorList>
    </citation>
    <scope>NUCLEOTIDE SEQUENCE [LARGE SCALE GENOMIC DNA]</scope>
    <source>
        <strain evidence="1 2">LMM-1653</strain>
    </source>
</reference>
<sequence>MEKHTRDEEFTAEVERLVGEIIRAAQDRKRPFKPVTVLVDGPSGAGKTWLSATLSERTGWRTVHLDEFYPGWKGLQKGSAMVAEQVLRKNNPGYWRWDWDANLPGDWASLDARDELIVEGAGAITKESIAAAEERGGVVTVYVDGPVELRRERAIKRDPGYEPWFEDWAEQEKAHFAVWGPEGIEPEIAWRWE</sequence>
<dbReference type="Gene3D" id="3.40.50.300">
    <property type="entry name" value="P-loop containing nucleotide triphosphate hydrolases"/>
    <property type="match status" value="1"/>
</dbReference>
<accession>A0A4P7QE09</accession>